<feature type="domain" description="MRG" evidence="6">
    <location>
        <begin position="159"/>
        <end position="306"/>
    </location>
</feature>
<proteinExistence type="predicted"/>
<keyword evidence="5" id="KW-0539">Nucleus</keyword>
<keyword evidence="3" id="KW-0805">Transcription regulation</keyword>
<evidence type="ECO:0000256" key="5">
    <source>
        <dbReference type="ARBA" id="ARBA00023242"/>
    </source>
</evidence>
<protein>
    <recommendedName>
        <fullName evidence="10">MRG domain-containing protein</fullName>
    </recommendedName>
</protein>
<dbReference type="Proteomes" id="UP001281761">
    <property type="component" value="Unassembled WGS sequence"/>
</dbReference>
<accession>A0ABQ9XNX0</accession>
<keyword evidence="4" id="KW-0804">Transcription</keyword>
<comment type="caution">
    <text evidence="8">The sequence shown here is derived from an EMBL/GenBank/DDBJ whole genome shotgun (WGS) entry which is preliminary data.</text>
</comment>
<evidence type="ECO:0000256" key="3">
    <source>
        <dbReference type="ARBA" id="ARBA00023015"/>
    </source>
</evidence>
<evidence type="ECO:0000259" key="7">
    <source>
        <dbReference type="Pfam" id="PF11717"/>
    </source>
</evidence>
<feature type="domain" description="Tudor-knot" evidence="7">
    <location>
        <begin position="8"/>
        <end position="53"/>
    </location>
</feature>
<dbReference type="InterPro" id="IPR026541">
    <property type="entry name" value="MRG_dom"/>
</dbReference>
<evidence type="ECO:0000256" key="2">
    <source>
        <dbReference type="ARBA" id="ARBA00022853"/>
    </source>
</evidence>
<dbReference type="Pfam" id="PF05712">
    <property type="entry name" value="MRG"/>
    <property type="match status" value="1"/>
</dbReference>
<evidence type="ECO:0000256" key="1">
    <source>
        <dbReference type="ARBA" id="ARBA00004123"/>
    </source>
</evidence>
<sequence length="317" mass="36419">MFNLRDYVFAKHKYKYYRAQIVKIKIEQDTASYLVHYPGWSKSYDVWRSESELMPINPDTTIFVEKLLSGKARMSDKQLLTHPLPSIITPAAPDHSHIKVEHLIADKSASPFESSSKSVRNNEFEPQSSTDTPFAYLFPKNLLLFIGMEPIRLGCSNEVYFLPRSPSIALLIKVFLGTVPEPKRHLWESTLEKVTISFCHYCKALPYSTAERHQLSQIMADHQPVLPQTTSTDQPEGMEEPNQPPDPTQLLFLAEIYGVEHLVRFLWKLPEILENEDLLFFSRAKVRVCLNGLLEFINIYRTTLFVDSLVLASNEEG</sequence>
<keyword evidence="2" id="KW-0156">Chromatin regulator</keyword>
<dbReference type="Gene3D" id="2.30.30.140">
    <property type="match status" value="1"/>
</dbReference>
<dbReference type="EMBL" id="JARBJD010000091">
    <property type="protein sequence ID" value="KAK2953449.1"/>
    <property type="molecule type" value="Genomic_DNA"/>
</dbReference>
<evidence type="ECO:0000313" key="8">
    <source>
        <dbReference type="EMBL" id="KAK2953449.1"/>
    </source>
</evidence>
<dbReference type="Gene3D" id="1.10.274.30">
    <property type="entry name" value="MRG domain"/>
    <property type="match status" value="1"/>
</dbReference>
<evidence type="ECO:0000256" key="4">
    <source>
        <dbReference type="ARBA" id="ARBA00023163"/>
    </source>
</evidence>
<dbReference type="SUPFAM" id="SSF54160">
    <property type="entry name" value="Chromo domain-like"/>
    <property type="match status" value="1"/>
</dbReference>
<dbReference type="PROSITE" id="PS51640">
    <property type="entry name" value="MRG"/>
    <property type="match status" value="1"/>
</dbReference>
<evidence type="ECO:0000313" key="9">
    <source>
        <dbReference type="Proteomes" id="UP001281761"/>
    </source>
</evidence>
<evidence type="ECO:0000259" key="6">
    <source>
        <dbReference type="Pfam" id="PF05712"/>
    </source>
</evidence>
<evidence type="ECO:0008006" key="10">
    <source>
        <dbReference type="Google" id="ProtNLM"/>
    </source>
</evidence>
<keyword evidence="9" id="KW-1185">Reference proteome</keyword>
<dbReference type="InterPro" id="IPR016197">
    <property type="entry name" value="Chromo-like_dom_sf"/>
</dbReference>
<dbReference type="Pfam" id="PF11717">
    <property type="entry name" value="Tudor-knot"/>
    <property type="match status" value="1"/>
</dbReference>
<dbReference type="InterPro" id="IPR025995">
    <property type="entry name" value="Tudor-knot"/>
</dbReference>
<organism evidence="8 9">
    <name type="scientific">Blattamonas nauphoetae</name>
    <dbReference type="NCBI Taxonomy" id="2049346"/>
    <lineage>
        <taxon>Eukaryota</taxon>
        <taxon>Metamonada</taxon>
        <taxon>Preaxostyla</taxon>
        <taxon>Oxymonadida</taxon>
        <taxon>Blattamonas</taxon>
    </lineage>
</organism>
<reference evidence="8 9" key="1">
    <citation type="journal article" date="2022" name="bioRxiv">
        <title>Genomics of Preaxostyla Flagellates Illuminates Evolutionary Transitions and the Path Towards Mitochondrial Loss.</title>
        <authorList>
            <person name="Novak L.V.F."/>
            <person name="Treitli S.C."/>
            <person name="Pyrih J."/>
            <person name="Halakuc P."/>
            <person name="Pipaliya S.V."/>
            <person name="Vacek V."/>
            <person name="Brzon O."/>
            <person name="Soukal P."/>
            <person name="Eme L."/>
            <person name="Dacks J.B."/>
            <person name="Karnkowska A."/>
            <person name="Elias M."/>
            <person name="Hampl V."/>
        </authorList>
    </citation>
    <scope>NUCLEOTIDE SEQUENCE [LARGE SCALE GENOMIC DNA]</scope>
    <source>
        <strain evidence="8">NAU3</strain>
        <tissue evidence="8">Gut</tissue>
    </source>
</reference>
<gene>
    <name evidence="8" type="ORF">BLNAU_11583</name>
</gene>
<name>A0ABQ9XNX0_9EUKA</name>
<dbReference type="InterPro" id="IPR038217">
    <property type="entry name" value="MRG_C_sf"/>
</dbReference>
<dbReference type="InterPro" id="IPR008676">
    <property type="entry name" value="MRG"/>
</dbReference>
<comment type="subcellular location">
    <subcellularLocation>
        <location evidence="1">Nucleus</location>
    </subcellularLocation>
</comment>
<dbReference type="PANTHER" id="PTHR10880:SF48">
    <property type="entry name" value="MORTALITY FACTOR 4 LIKE 2"/>
    <property type="match status" value="1"/>
</dbReference>
<dbReference type="PANTHER" id="PTHR10880">
    <property type="entry name" value="MORTALITY FACTOR 4-LIKE PROTEIN"/>
    <property type="match status" value="1"/>
</dbReference>